<dbReference type="PROSITE" id="PS00385">
    <property type="entry name" value="ALPHA_L_FUCOSIDASE"/>
    <property type="match status" value="1"/>
</dbReference>
<evidence type="ECO:0000313" key="17">
    <source>
        <dbReference type="Proteomes" id="UP000015101"/>
    </source>
</evidence>
<evidence type="ECO:0000256" key="3">
    <source>
        <dbReference type="ARBA" id="ARBA00004071"/>
    </source>
</evidence>
<dbReference type="SMART" id="SM00812">
    <property type="entry name" value="Alpha_L_fucos"/>
    <property type="match status" value="1"/>
</dbReference>
<dbReference type="GO" id="GO:0004560">
    <property type="term" value="F:alpha-L-fucosidase activity"/>
    <property type="evidence" value="ECO:0000318"/>
    <property type="project" value="GO_Central"/>
</dbReference>
<name>T1G3R4_HELRO</name>
<dbReference type="GeneID" id="20215712"/>
<comment type="similarity">
    <text evidence="4 11">Belongs to the glycosyl hydrolase 29 family.</text>
</comment>
<evidence type="ECO:0000259" key="14">
    <source>
        <dbReference type="Pfam" id="PF16757"/>
    </source>
</evidence>
<gene>
    <name evidence="16" type="primary">20215712</name>
    <name evidence="15" type="ORF">HELRODRAFT_79628</name>
</gene>
<dbReference type="GO" id="GO:0016139">
    <property type="term" value="P:glycoside catabolic process"/>
    <property type="evidence" value="ECO:0000318"/>
    <property type="project" value="GO_Central"/>
</dbReference>
<evidence type="ECO:0000256" key="12">
    <source>
        <dbReference type="PIRSR" id="PIRSR001092-1"/>
    </source>
</evidence>
<dbReference type="RefSeq" id="XP_009017883.1">
    <property type="nucleotide sequence ID" value="XM_009019635.1"/>
</dbReference>
<keyword evidence="9" id="KW-0325">Glycoprotein</keyword>
<dbReference type="FunCoup" id="T1G3R4">
    <property type="interactions" value="125"/>
</dbReference>
<evidence type="ECO:0000259" key="13">
    <source>
        <dbReference type="Pfam" id="PF01120"/>
    </source>
</evidence>
<keyword evidence="17" id="KW-1185">Reference proteome</keyword>
<evidence type="ECO:0000256" key="2">
    <source>
        <dbReference type="ARBA" id="ARBA00000419"/>
    </source>
</evidence>
<comment type="catalytic activity">
    <reaction evidence="1">
        <text>a neolactoside IV(2)-alpha-Fuc-nLc4Cer(d18:1(4E)) + H2O = a neolactoside nLc4Cer(d18:1(4E)) + L-fucose</text>
        <dbReference type="Rhea" id="RHEA:48224"/>
        <dbReference type="ChEBI" id="CHEBI:2181"/>
        <dbReference type="ChEBI" id="CHEBI:15377"/>
        <dbReference type="ChEBI" id="CHEBI:17006"/>
        <dbReference type="ChEBI" id="CHEBI:28691"/>
    </reaction>
    <physiologicalReaction direction="left-to-right" evidence="1">
        <dbReference type="Rhea" id="RHEA:48225"/>
    </physiologicalReaction>
</comment>
<sequence>MQFSFAFHFLLAFAFLTHSTATLKNKKTYEPTWESIDSRPLPAWFDEAKIGIFLHWGVFSVPSFKADWFWYSWQTKDPEVLEFMKKNYPPNFTYADFGSQFKAEFYDSDLLADIFKAAGAKYVVLTSKHHEGYTNWPSKYSWNWNSLDLGPKKDLVGELANSIRNRTNLHFGLYHSLYEWYHPLYLQDKNNSFKTNSFTMRKTLPELYEIVNTYKPDVVWSDGDWEAPYQYWNSTEFLAWLYNDSPVSETVVVNDRWGGGTLCNHGGYFTCSDKYNPGVLQKHKWENCMTLDLSSWAYRRVAQLRDIISIEGLIAEVASTISCGGNILINAGIRSDGRIDPIFEERLRQLGTWLKVNGEAVYSSIPWKFQNDTISKNIWYTSKQSDSEKVVYVFVLNWPAQNILTLGAPQPSSTTKVTMLGYYDSFLWNKHSSSGGIDIVFPYIPPTQLPSMWAWVLKLQYLDN</sequence>
<dbReference type="InterPro" id="IPR018526">
    <property type="entry name" value="Glyco_hydro_29_CS"/>
</dbReference>
<evidence type="ECO:0000256" key="9">
    <source>
        <dbReference type="ARBA" id="ARBA00023180"/>
    </source>
</evidence>
<proteinExistence type="inferred from homology"/>
<dbReference type="PANTHER" id="PTHR10030:SF37">
    <property type="entry name" value="ALPHA-L-FUCOSIDASE-RELATED"/>
    <property type="match status" value="1"/>
</dbReference>
<evidence type="ECO:0000256" key="10">
    <source>
        <dbReference type="ARBA" id="ARBA00023295"/>
    </source>
</evidence>
<dbReference type="InParanoid" id="T1G3R4"/>
<evidence type="ECO:0000256" key="6">
    <source>
        <dbReference type="ARBA" id="ARBA00012662"/>
    </source>
</evidence>
<dbReference type="EC" id="3.2.1.51" evidence="6"/>
<dbReference type="GO" id="GO:0006004">
    <property type="term" value="P:fucose metabolic process"/>
    <property type="evidence" value="ECO:0000318"/>
    <property type="project" value="GO_Central"/>
</dbReference>
<dbReference type="InterPro" id="IPR013780">
    <property type="entry name" value="Glyco_hydro_b"/>
</dbReference>
<comment type="function">
    <text evidence="3">Alpha-L-fucosidase is responsible for hydrolyzing the alpha-1,6-linked fucose joined to the reducing-end N-acetylglucosamine of the carbohydrate moieties of glycoproteins.</text>
</comment>
<reference evidence="17" key="1">
    <citation type="submission" date="2012-12" db="EMBL/GenBank/DDBJ databases">
        <authorList>
            <person name="Hellsten U."/>
            <person name="Grimwood J."/>
            <person name="Chapman J.A."/>
            <person name="Shapiro H."/>
            <person name="Aerts A."/>
            <person name="Otillar R.P."/>
            <person name="Terry A.Y."/>
            <person name="Boore J.L."/>
            <person name="Simakov O."/>
            <person name="Marletaz F."/>
            <person name="Cho S.-J."/>
            <person name="Edsinger-Gonzales E."/>
            <person name="Havlak P."/>
            <person name="Kuo D.-H."/>
            <person name="Larsson T."/>
            <person name="Lv J."/>
            <person name="Arendt D."/>
            <person name="Savage R."/>
            <person name="Osoegawa K."/>
            <person name="de Jong P."/>
            <person name="Lindberg D.R."/>
            <person name="Seaver E.C."/>
            <person name="Weisblat D.A."/>
            <person name="Putnam N.H."/>
            <person name="Grigoriev I.V."/>
            <person name="Rokhsar D.S."/>
        </authorList>
    </citation>
    <scope>NUCLEOTIDE SEQUENCE</scope>
</reference>
<organism evidence="16 17">
    <name type="scientific">Helobdella robusta</name>
    <name type="common">Californian leech</name>
    <dbReference type="NCBI Taxonomy" id="6412"/>
    <lineage>
        <taxon>Eukaryota</taxon>
        <taxon>Metazoa</taxon>
        <taxon>Spiralia</taxon>
        <taxon>Lophotrochozoa</taxon>
        <taxon>Annelida</taxon>
        <taxon>Clitellata</taxon>
        <taxon>Hirudinea</taxon>
        <taxon>Rhynchobdellida</taxon>
        <taxon>Glossiphoniidae</taxon>
        <taxon>Helobdella</taxon>
    </lineage>
</organism>
<keyword evidence="10 11" id="KW-0326">Glycosidase</keyword>
<dbReference type="STRING" id="6412.T1G3R4"/>
<evidence type="ECO:0000313" key="15">
    <source>
        <dbReference type="EMBL" id="ESO03947.1"/>
    </source>
</evidence>
<dbReference type="HOGENOM" id="CLU_002934_1_1_1"/>
<accession>T1G3R4</accession>
<comment type="catalytic activity">
    <reaction evidence="2">
        <text>a neolactoside IV(2)-alpha-Fuc-nLc4Cer(d18:0) + H2O = a neolactoside nLc4Cer(d18:0) + L-fucose</text>
        <dbReference type="Rhea" id="RHEA:49308"/>
        <dbReference type="ChEBI" id="CHEBI:2181"/>
        <dbReference type="ChEBI" id="CHEBI:15377"/>
        <dbReference type="ChEBI" id="CHEBI:91119"/>
        <dbReference type="ChEBI" id="CHEBI:91121"/>
    </reaction>
    <physiologicalReaction direction="left-to-right" evidence="2">
        <dbReference type="Rhea" id="RHEA:49309"/>
    </physiologicalReaction>
</comment>
<evidence type="ECO:0000313" key="16">
    <source>
        <dbReference type="EnsemblMetazoa" id="HelroP79628"/>
    </source>
</evidence>
<feature type="domain" description="Glycoside hydrolase family 29 N-terminal" evidence="13">
    <location>
        <begin position="20"/>
        <end position="359"/>
    </location>
</feature>
<feature type="chain" id="PRO_5010981124" description="alpha-L-fucosidase" evidence="11">
    <location>
        <begin position="23"/>
        <end position="464"/>
    </location>
</feature>
<dbReference type="InterPro" id="IPR031919">
    <property type="entry name" value="Fucosidase_C"/>
</dbReference>
<dbReference type="Proteomes" id="UP000015101">
    <property type="component" value="Unassembled WGS sequence"/>
</dbReference>
<dbReference type="PANTHER" id="PTHR10030">
    <property type="entry name" value="ALPHA-L-FUCOSIDASE"/>
    <property type="match status" value="1"/>
</dbReference>
<evidence type="ECO:0000256" key="4">
    <source>
        <dbReference type="ARBA" id="ARBA00007951"/>
    </source>
</evidence>
<dbReference type="InterPro" id="IPR016286">
    <property type="entry name" value="FUC_metazoa-typ"/>
</dbReference>
<dbReference type="FunFam" id="2.60.40.1180:FF:000013">
    <property type="entry name" value="Alpha-L-fucosidase"/>
    <property type="match status" value="1"/>
</dbReference>
<feature type="domain" description="Alpha-L-fucosidase C-terminal" evidence="14">
    <location>
        <begin position="370"/>
        <end position="460"/>
    </location>
</feature>
<dbReference type="EMBL" id="AMQM01004421">
    <property type="status" value="NOT_ANNOTATED_CDS"/>
    <property type="molecule type" value="Genomic_DNA"/>
</dbReference>
<dbReference type="Pfam" id="PF16757">
    <property type="entry name" value="Fucosidase_C"/>
    <property type="match status" value="1"/>
</dbReference>
<comment type="subunit">
    <text evidence="5">Homotetramer.</text>
</comment>
<evidence type="ECO:0000256" key="1">
    <source>
        <dbReference type="ARBA" id="ARBA00000321"/>
    </source>
</evidence>
<dbReference type="Gene3D" id="2.60.40.1180">
    <property type="entry name" value="Golgi alpha-mannosidase II"/>
    <property type="match status" value="1"/>
</dbReference>
<dbReference type="PIRSF" id="PIRSF001092">
    <property type="entry name" value="Alpha-L-fucosidase"/>
    <property type="match status" value="1"/>
</dbReference>
<dbReference type="EMBL" id="KB096551">
    <property type="protein sequence ID" value="ESO03947.1"/>
    <property type="molecule type" value="Genomic_DNA"/>
</dbReference>
<dbReference type="PRINTS" id="PR00741">
    <property type="entry name" value="GLHYDRLASE29"/>
</dbReference>
<dbReference type="InterPro" id="IPR000933">
    <property type="entry name" value="Glyco_hydro_29"/>
</dbReference>
<dbReference type="OrthoDB" id="6039950at2759"/>
<dbReference type="eggNOG" id="KOG3340">
    <property type="taxonomic scope" value="Eukaryota"/>
</dbReference>
<dbReference type="CTD" id="20215712"/>
<protein>
    <recommendedName>
        <fullName evidence="6">alpha-L-fucosidase</fullName>
        <ecNumber evidence="6">3.2.1.51</ecNumber>
    </recommendedName>
</protein>
<evidence type="ECO:0000256" key="5">
    <source>
        <dbReference type="ARBA" id="ARBA00011881"/>
    </source>
</evidence>
<feature type="site" description="May be important for catalysis" evidence="12">
    <location>
        <position position="288"/>
    </location>
</feature>
<keyword evidence="7 11" id="KW-0732">Signal</keyword>
<dbReference type="Gene3D" id="3.20.20.80">
    <property type="entry name" value="Glycosidases"/>
    <property type="match status" value="1"/>
</dbReference>
<evidence type="ECO:0000256" key="11">
    <source>
        <dbReference type="PIRNR" id="PIRNR001092"/>
    </source>
</evidence>
<keyword evidence="8 11" id="KW-0378">Hydrolase</keyword>
<dbReference type="KEGG" id="hro:HELRODRAFT_79628"/>
<dbReference type="InterPro" id="IPR017853">
    <property type="entry name" value="GH"/>
</dbReference>
<feature type="signal peptide" evidence="11">
    <location>
        <begin position="1"/>
        <end position="22"/>
    </location>
</feature>
<dbReference type="EnsemblMetazoa" id="HelroT79628">
    <property type="protein sequence ID" value="HelroP79628"/>
    <property type="gene ID" value="HelroG79628"/>
</dbReference>
<dbReference type="InterPro" id="IPR057739">
    <property type="entry name" value="Glyco_hydro_29_N"/>
</dbReference>
<dbReference type="GO" id="GO:0005764">
    <property type="term" value="C:lysosome"/>
    <property type="evidence" value="ECO:0000318"/>
    <property type="project" value="GO_Central"/>
</dbReference>
<dbReference type="Pfam" id="PF01120">
    <property type="entry name" value="Alpha_L_fucos"/>
    <property type="match status" value="1"/>
</dbReference>
<dbReference type="SUPFAM" id="SSF51445">
    <property type="entry name" value="(Trans)glycosidases"/>
    <property type="match status" value="1"/>
</dbReference>
<dbReference type="OMA" id="ADGFAMW"/>
<evidence type="ECO:0000256" key="7">
    <source>
        <dbReference type="ARBA" id="ARBA00022729"/>
    </source>
</evidence>
<dbReference type="FunFam" id="3.20.20.80:FF:000027">
    <property type="entry name" value="Alpha-L-fucosidase"/>
    <property type="match status" value="1"/>
</dbReference>
<reference evidence="16" key="3">
    <citation type="submission" date="2015-06" db="UniProtKB">
        <authorList>
            <consortium name="EnsemblMetazoa"/>
        </authorList>
    </citation>
    <scope>IDENTIFICATION</scope>
</reference>
<reference evidence="15 17" key="2">
    <citation type="journal article" date="2013" name="Nature">
        <title>Insights into bilaterian evolution from three spiralian genomes.</title>
        <authorList>
            <person name="Simakov O."/>
            <person name="Marletaz F."/>
            <person name="Cho S.J."/>
            <person name="Edsinger-Gonzales E."/>
            <person name="Havlak P."/>
            <person name="Hellsten U."/>
            <person name="Kuo D.H."/>
            <person name="Larsson T."/>
            <person name="Lv J."/>
            <person name="Arendt D."/>
            <person name="Savage R."/>
            <person name="Osoegawa K."/>
            <person name="de Jong P."/>
            <person name="Grimwood J."/>
            <person name="Chapman J.A."/>
            <person name="Shapiro H."/>
            <person name="Aerts A."/>
            <person name="Otillar R.P."/>
            <person name="Terry A.Y."/>
            <person name="Boore J.L."/>
            <person name="Grigoriev I.V."/>
            <person name="Lindberg D.R."/>
            <person name="Seaver E.C."/>
            <person name="Weisblat D.A."/>
            <person name="Putnam N.H."/>
            <person name="Rokhsar D.S."/>
        </authorList>
    </citation>
    <scope>NUCLEOTIDE SEQUENCE</scope>
</reference>
<evidence type="ECO:0000256" key="8">
    <source>
        <dbReference type="ARBA" id="ARBA00022801"/>
    </source>
</evidence>
<dbReference type="AlphaFoldDB" id="T1G3R4"/>